<keyword evidence="4" id="KW-0689">Ribosomal protein</keyword>
<evidence type="ECO:0000256" key="1">
    <source>
        <dbReference type="ARBA" id="ARBA00022679"/>
    </source>
</evidence>
<dbReference type="Pfam" id="PF00583">
    <property type="entry name" value="Acetyltransf_1"/>
    <property type="match status" value="1"/>
</dbReference>
<dbReference type="PROSITE" id="PS51186">
    <property type="entry name" value="GNAT"/>
    <property type="match status" value="1"/>
</dbReference>
<evidence type="ECO:0000256" key="2">
    <source>
        <dbReference type="ARBA" id="ARBA00023315"/>
    </source>
</evidence>
<dbReference type="InterPro" id="IPR000182">
    <property type="entry name" value="GNAT_dom"/>
</dbReference>
<keyword evidence="5" id="KW-1185">Reference proteome</keyword>
<dbReference type="PANTHER" id="PTHR43877:SF1">
    <property type="entry name" value="ACETYLTRANSFERASE"/>
    <property type="match status" value="1"/>
</dbReference>
<sequence length="171" mass="19215">MESEFRIDRIAEGDWERLRTLRLEMLADTPLAFLETLDNALREPESEWRFRASRTTREGSVGLAAVDTSSGAWLGTMSAYLDADGDAMLVSVYVTPAWRGTARGLTDALLDGVEAWARAAVPEGSLRLHVHEDNPRARAFYKRRGYVETGETIPYPLDRTQNEVEMVLPLN</sequence>
<gene>
    <name evidence="4" type="ORF">SAMN06296010_2822</name>
</gene>
<dbReference type="GO" id="GO:0005840">
    <property type="term" value="C:ribosome"/>
    <property type="evidence" value="ECO:0007669"/>
    <property type="project" value="UniProtKB-KW"/>
</dbReference>
<keyword evidence="1" id="KW-0808">Transferase</keyword>
<reference evidence="5" key="1">
    <citation type="submission" date="2017-04" db="EMBL/GenBank/DDBJ databases">
        <authorList>
            <person name="Varghese N."/>
            <person name="Submissions S."/>
        </authorList>
    </citation>
    <scope>NUCLEOTIDE SEQUENCE [LARGE SCALE GENOMIC DNA]</scope>
    <source>
        <strain evidence="5">VKM Ac-2510</strain>
    </source>
</reference>
<evidence type="ECO:0000259" key="3">
    <source>
        <dbReference type="PROSITE" id="PS51186"/>
    </source>
</evidence>
<dbReference type="AlphaFoldDB" id="A0A1X7KR70"/>
<evidence type="ECO:0000313" key="4">
    <source>
        <dbReference type="EMBL" id="SMG43919.1"/>
    </source>
</evidence>
<proteinExistence type="predicted"/>
<dbReference type="Gene3D" id="3.40.630.30">
    <property type="match status" value="1"/>
</dbReference>
<dbReference type="SUPFAM" id="SSF55729">
    <property type="entry name" value="Acyl-CoA N-acyltransferases (Nat)"/>
    <property type="match status" value="1"/>
</dbReference>
<dbReference type="RefSeq" id="WP_244894770.1">
    <property type="nucleotide sequence ID" value="NZ_FXAY01000005.1"/>
</dbReference>
<dbReference type="EMBL" id="FXAY01000005">
    <property type="protein sequence ID" value="SMG43919.1"/>
    <property type="molecule type" value="Genomic_DNA"/>
</dbReference>
<keyword evidence="4" id="KW-0687">Ribonucleoprotein</keyword>
<keyword evidence="2" id="KW-0012">Acyltransferase</keyword>
<evidence type="ECO:0000313" key="5">
    <source>
        <dbReference type="Proteomes" id="UP000193244"/>
    </source>
</evidence>
<dbReference type="GO" id="GO:0016747">
    <property type="term" value="F:acyltransferase activity, transferring groups other than amino-acyl groups"/>
    <property type="evidence" value="ECO:0007669"/>
    <property type="project" value="InterPro"/>
</dbReference>
<name>A0A1X7KR70_9MICO</name>
<dbReference type="Proteomes" id="UP000193244">
    <property type="component" value="Unassembled WGS sequence"/>
</dbReference>
<feature type="domain" description="N-acetyltransferase" evidence="3">
    <location>
        <begin position="5"/>
        <end position="171"/>
    </location>
</feature>
<dbReference type="InterPro" id="IPR050832">
    <property type="entry name" value="Bact_Acetyltransf"/>
</dbReference>
<dbReference type="STRING" id="150121.SAMN06296010_2822"/>
<dbReference type="InterPro" id="IPR016181">
    <property type="entry name" value="Acyl_CoA_acyltransferase"/>
</dbReference>
<accession>A0A1X7KR70</accession>
<dbReference type="CDD" id="cd04301">
    <property type="entry name" value="NAT_SF"/>
    <property type="match status" value="1"/>
</dbReference>
<organism evidence="4 5">
    <name type="scientific">Agreia pratensis</name>
    <dbReference type="NCBI Taxonomy" id="150121"/>
    <lineage>
        <taxon>Bacteria</taxon>
        <taxon>Bacillati</taxon>
        <taxon>Actinomycetota</taxon>
        <taxon>Actinomycetes</taxon>
        <taxon>Micrococcales</taxon>
        <taxon>Microbacteriaceae</taxon>
        <taxon>Agreia</taxon>
    </lineage>
</organism>
<protein>
    <submittedName>
        <fullName evidence="4">Ribosomal protein S18 acetylase RimI</fullName>
    </submittedName>
</protein>
<dbReference type="PANTHER" id="PTHR43877">
    <property type="entry name" value="AMINOALKYLPHOSPHONATE N-ACETYLTRANSFERASE-RELATED-RELATED"/>
    <property type="match status" value="1"/>
</dbReference>